<dbReference type="GO" id="GO:0030313">
    <property type="term" value="C:cell envelope"/>
    <property type="evidence" value="ECO:0007669"/>
    <property type="project" value="UniProtKB-SubCell"/>
</dbReference>
<evidence type="ECO:0000256" key="3">
    <source>
        <dbReference type="ARBA" id="ARBA00022723"/>
    </source>
</evidence>
<gene>
    <name evidence="9" type="ORF">EJ419_04940</name>
</gene>
<dbReference type="EMBL" id="RXLP01000019">
    <property type="protein sequence ID" value="TCD54376.1"/>
    <property type="molecule type" value="Genomic_DNA"/>
</dbReference>
<dbReference type="PANTHER" id="PTHR42953:SF1">
    <property type="entry name" value="METAL-BINDING PROTEIN HI_0362-RELATED"/>
    <property type="match status" value="1"/>
</dbReference>
<feature type="region of interest" description="Disordered" evidence="6">
    <location>
        <begin position="243"/>
        <end position="327"/>
    </location>
</feature>
<name>A0A4R0R059_9BIFI</name>
<keyword evidence="4 8" id="KW-0732">Signal</keyword>
<dbReference type="InterPro" id="IPR050492">
    <property type="entry name" value="Bact_metal-bind_prot9"/>
</dbReference>
<dbReference type="InterPro" id="IPR022435">
    <property type="entry name" value="Surface-anchored_actinobac"/>
</dbReference>
<feature type="compositionally biased region" description="Polar residues" evidence="6">
    <location>
        <begin position="243"/>
        <end position="255"/>
    </location>
</feature>
<evidence type="ECO:0000256" key="1">
    <source>
        <dbReference type="ARBA" id="ARBA00004196"/>
    </source>
</evidence>
<protein>
    <submittedName>
        <fullName evidence="9">Anchored repeat ABC transporter, substrate-binding protein</fullName>
    </submittedName>
</protein>
<dbReference type="RefSeq" id="WP_131284163.1">
    <property type="nucleotide sequence ID" value="NZ_RXLP01000019.1"/>
</dbReference>
<keyword evidence="7" id="KW-0472">Membrane</keyword>
<dbReference type="Pfam" id="PF01297">
    <property type="entry name" value="ZnuA"/>
    <property type="match status" value="2"/>
</dbReference>
<feature type="signal peptide" evidence="8">
    <location>
        <begin position="1"/>
        <end position="41"/>
    </location>
</feature>
<dbReference type="PRINTS" id="PR00691">
    <property type="entry name" value="ADHESINB"/>
</dbReference>
<dbReference type="OrthoDB" id="9810636at2"/>
<dbReference type="Proteomes" id="UP000291289">
    <property type="component" value="Unassembled WGS sequence"/>
</dbReference>
<feature type="transmembrane region" description="Helical" evidence="7">
    <location>
        <begin position="1410"/>
        <end position="1430"/>
    </location>
</feature>
<feature type="transmembrane region" description="Helical" evidence="7">
    <location>
        <begin position="1343"/>
        <end position="1364"/>
    </location>
</feature>
<evidence type="ECO:0000313" key="9">
    <source>
        <dbReference type="EMBL" id="TCD54376.1"/>
    </source>
</evidence>
<feature type="compositionally biased region" description="Basic and acidic residues" evidence="6">
    <location>
        <begin position="1042"/>
        <end position="1061"/>
    </location>
</feature>
<feature type="region of interest" description="Disordered" evidence="6">
    <location>
        <begin position="808"/>
        <end position="845"/>
    </location>
</feature>
<keyword evidence="2 5" id="KW-0813">Transport</keyword>
<feature type="compositionally biased region" description="Low complexity" evidence="6">
    <location>
        <begin position="156"/>
        <end position="168"/>
    </location>
</feature>
<feature type="region of interest" description="Disordered" evidence="6">
    <location>
        <begin position="156"/>
        <end position="187"/>
    </location>
</feature>
<feature type="compositionally biased region" description="Low complexity" evidence="6">
    <location>
        <begin position="260"/>
        <end position="282"/>
    </location>
</feature>
<dbReference type="InterPro" id="IPR006128">
    <property type="entry name" value="Lipoprotein_PsaA-like"/>
</dbReference>
<dbReference type="PRINTS" id="PR00690">
    <property type="entry name" value="ADHESNFAMILY"/>
</dbReference>
<dbReference type="InterPro" id="IPR006129">
    <property type="entry name" value="AdhesinB"/>
</dbReference>
<dbReference type="InterPro" id="IPR022395">
    <property type="entry name" value="CHP03773_ABC_transptr-like"/>
</dbReference>
<evidence type="ECO:0000256" key="6">
    <source>
        <dbReference type="SAM" id="MobiDB-lite"/>
    </source>
</evidence>
<evidence type="ECO:0000256" key="4">
    <source>
        <dbReference type="ARBA" id="ARBA00022729"/>
    </source>
</evidence>
<feature type="region of interest" description="Disordered" evidence="6">
    <location>
        <begin position="1042"/>
        <end position="1068"/>
    </location>
</feature>
<keyword evidence="3" id="KW-0479">Metal-binding</keyword>
<dbReference type="InterPro" id="IPR006127">
    <property type="entry name" value="ZnuA-like"/>
</dbReference>
<feature type="region of interest" description="Disordered" evidence="6">
    <location>
        <begin position="575"/>
        <end position="597"/>
    </location>
</feature>
<dbReference type="SUPFAM" id="SSF53807">
    <property type="entry name" value="Helical backbone' metal receptor"/>
    <property type="match status" value="1"/>
</dbReference>
<evidence type="ECO:0000256" key="2">
    <source>
        <dbReference type="ARBA" id="ARBA00022448"/>
    </source>
</evidence>
<keyword evidence="7" id="KW-1133">Transmembrane helix</keyword>
<accession>A0A4R0R059</accession>
<dbReference type="InterPro" id="IPR022434">
    <property type="entry name" value="ABC_LPXTG_lipo_actinobac"/>
</dbReference>
<organism evidence="9 10">
    <name type="scientific">Alloscardovia theropitheci</name>
    <dbReference type="NCBI Taxonomy" id="2496842"/>
    <lineage>
        <taxon>Bacteria</taxon>
        <taxon>Bacillati</taxon>
        <taxon>Actinomycetota</taxon>
        <taxon>Actinomycetes</taxon>
        <taxon>Bifidobacteriales</taxon>
        <taxon>Bifidobacteriaceae</taxon>
        <taxon>Alloscardovia</taxon>
    </lineage>
</organism>
<dbReference type="NCBIfam" id="TIGR03773">
    <property type="entry name" value="anch_rpt_wall"/>
    <property type="match status" value="1"/>
</dbReference>
<feature type="compositionally biased region" description="Basic and acidic residues" evidence="6">
    <location>
        <begin position="313"/>
        <end position="327"/>
    </location>
</feature>
<evidence type="ECO:0000256" key="8">
    <source>
        <dbReference type="SAM" id="SignalP"/>
    </source>
</evidence>
<dbReference type="NCBIfam" id="TIGR03769">
    <property type="entry name" value="P_ac_wall_RPT"/>
    <property type="match status" value="3"/>
</dbReference>
<keyword evidence="7" id="KW-0812">Transmembrane</keyword>
<comment type="similarity">
    <text evidence="5">Belongs to the bacterial solute-binding protein 9 family.</text>
</comment>
<reference evidence="9 10" key="1">
    <citation type="submission" date="2018-12" db="EMBL/GenBank/DDBJ databases">
        <title>Alloscrdovia theropitheci sp. nov: a novel taxon from the feces of the bleeding-herat monkey (Theropithecus geleda).</title>
        <authorList>
            <person name="Modesto M."/>
        </authorList>
    </citation>
    <scope>NUCLEOTIDE SEQUENCE [LARGE SCALE GENOMIC DNA]</scope>
    <source>
        <strain evidence="9 10">GLDI4/2</strain>
    </source>
</reference>
<sequence length="1948" mass="211912">MVTAPSSTHARTRMNRIVALSCAFVTACALALTGQPVSARAAEQPQHTVQSGTVRVFQQTSPQDISEDASYSLNVVEATATYEPEETLIHIAEESKGSLHAVDNTADIEPGYDSIASGLDLQWDTTRSQYTKNMLKVAFTGPAGSRLFMYALGNPNSSDSTDSNSADSVNAHSEAHSMSEDGEGYEIAPSGSWLVQEGQRTRSMNWVFTQPGDYTLSVRSLAQSDNGAYSNARNYTYRVKVGRQSSIPSSGNPSHGSLAGTSESSGSQTGSHSSSSAESSAGDEPGPAGSDDHSDGDSSSDSNGHINGEEDDSHNSDKQSADESADHRVEENFNGDTAQIKAPQEHPIDPKTGKELLARTHVDAAHVYWDKATQKLSIGVIDGSTLRPADKVSVRLGPDADTRDGREVSRIKLPSNGALSFLGKPGDIVWNAPGQWYQGHHPVWAGIGAGKMPDSVNPYSLNLKLLKVTGPGWVSVWRSGSDFVAQDLDTRNPEKMSMSLVAGGHGHYNWSFSQPGRYSMVWQATVAMRNGTKVESPEYTVDWLVGHDKDVNLPAGFTPSSTISIPAEQFTEASINNDFGSDTSSSDGGEEPELPRVHSCLVPGHYDLMAKHDSHDGQLHMTLADDSGSQRVFHKSYTAVIPVPDFASHTLSDNSPSVLKQLGAQGSRVWTLPQIQDRDLGWFGMNTQELDYRKIINPGVKAEISDFSGPGRMMLWDSNILDGSHTLLDTANFDRSIFFENATHRHMATTFNKPGLHKASYSYEVTYDKNSGYRNFAYDYYDVYYAVGDDAIKSACGQDFFNRYGVRHSHENNSDASSADKKENHTDDDSHSDNPSRTQNDREKNKRFSLTLDRGHADIFNVSLKNNAEVELNLKEDVTGTGVIHQPEDVLLRVNRQAYYAHLPQSITDIVKAQSAYVLPQTQDSRVLWPGWDTQEIASAGYESAAFDISYTGPRDGRIAMWIHDAFAGAQSRLVDKSFILKPSGSTILQPYPAHSHANWAFTKPGRYVLKVRARIFDKNRAQLMSKVRTYTIDVGDERENGSVAKDKRAQVSERASENSREQAGVKVDSTTFADQWSGCRETTITREATEQEARELSQNVSRVPVNSARTTLTFSVGPQASGNATQGHFDLGPVVEGDTLVARIKDDRVAGGRWVDPRSLVFAVGSSAQINAPSSLSFVTHEGHRIWSIPSTQIAGVPWLGLNSQHPQLSARTNGAVNFTLDSVSGPGKFAVFSAGAFGSGVGAHVFDAAGSSYTLPAHTHAHYNWVFTEPGIYRVTITMRVTPTSGNLRGSGFYSGNNSGVSRLTLTGSQGEHGRPMVQETVGRRSDGTACALAETGVDTSLSVVTVAFCAVVGITLGLCAYGSRRRYRRSLNHYADNVCGAYESSALQSLHNFGQYRNWGIQVIKRLIVIITIAACVCSMSACSSPWNENYHNDAHQTRKLNVVTTTGILADLARNVAGEYANVTQLIPNGADPHSWEPSLRSIRDIAYADVAITNYLLLEQHSLIRTLDANLPENATSVSLAEEATKSGATVLPLVENRALDTVWLGMRVAGRGTQYGAKRSSQIDLSVTSVKGPGDAAAYITTTFGAPEVSFASSDGFNPSDGYAADTSTLPADAHQHMSWAFMRPGVYIISVQAKLRVDEKTTPINLGQSRIMLAVGVDAQKAAHRYGRHVISSGHADVTVDLNYGGITLMADRLADGKTPIDAPEIDKATQIESMAAFKLDDVIIDVPTRTLTQVPTQKQYRFIAAPGADAYILAQAVLGKHVHGEIDPHLWHDVHNAGAYVKVIRDTLARKDPQHAREYHSQAQQYLRKLESLDEDMTRIISTIDPQKRQLITTNDAYGYLAHAYAMSVAGFVTPNPSTEPSIADRKKLIATLRDLKIPAVFLEPQLARTRSVLKTVAQENNVRICPLYGDTLDDNASTYIDMMRFNARSLATCLGGKQS</sequence>
<dbReference type="GO" id="GO:0007155">
    <property type="term" value="P:cell adhesion"/>
    <property type="evidence" value="ECO:0007669"/>
    <property type="project" value="InterPro"/>
</dbReference>
<dbReference type="NCBIfam" id="NF038134">
    <property type="entry name" value="choice_anch_M"/>
    <property type="match status" value="5"/>
</dbReference>
<comment type="caution">
    <text evidence="9">The sequence shown here is derived from an EMBL/GenBank/DDBJ whole genome shotgun (WGS) entry which is preliminary data.</text>
</comment>
<dbReference type="PANTHER" id="PTHR42953">
    <property type="entry name" value="HIGH-AFFINITY ZINC UPTAKE SYSTEM PROTEIN ZNUA-RELATED"/>
    <property type="match status" value="1"/>
</dbReference>
<comment type="subcellular location">
    <subcellularLocation>
        <location evidence="1">Cell envelope</location>
    </subcellularLocation>
</comment>
<dbReference type="Gene3D" id="3.40.50.1980">
    <property type="entry name" value="Nitrogenase molybdenum iron protein domain"/>
    <property type="match status" value="3"/>
</dbReference>
<proteinExistence type="inferred from homology"/>
<dbReference type="GO" id="GO:0046872">
    <property type="term" value="F:metal ion binding"/>
    <property type="evidence" value="ECO:0007669"/>
    <property type="project" value="UniProtKB-KW"/>
</dbReference>
<evidence type="ECO:0000313" key="10">
    <source>
        <dbReference type="Proteomes" id="UP000291289"/>
    </source>
</evidence>
<feature type="compositionally biased region" description="Low complexity" evidence="6">
    <location>
        <begin position="578"/>
        <end position="587"/>
    </location>
</feature>
<evidence type="ECO:0000256" key="7">
    <source>
        <dbReference type="SAM" id="Phobius"/>
    </source>
</evidence>
<evidence type="ECO:0000256" key="5">
    <source>
        <dbReference type="RuleBase" id="RU003512"/>
    </source>
</evidence>
<feature type="chain" id="PRO_5020817579" evidence="8">
    <location>
        <begin position="42"/>
        <end position="1948"/>
    </location>
</feature>
<keyword evidence="10" id="KW-1185">Reference proteome</keyword>
<dbReference type="NCBIfam" id="TIGR03772">
    <property type="entry name" value="anch_rpt_subst"/>
    <property type="match status" value="1"/>
</dbReference>
<dbReference type="GO" id="GO:0030001">
    <property type="term" value="P:metal ion transport"/>
    <property type="evidence" value="ECO:0007669"/>
    <property type="project" value="InterPro"/>
</dbReference>